<feature type="compositionally biased region" description="Polar residues" evidence="1">
    <location>
        <begin position="258"/>
        <end position="273"/>
    </location>
</feature>
<dbReference type="Gene3D" id="3.30.1360.200">
    <property type="match status" value="1"/>
</dbReference>
<dbReference type="InterPro" id="IPR008613">
    <property type="entry name" value="Excalibur_Ca-bd_domain"/>
</dbReference>
<evidence type="ECO:0000313" key="4">
    <source>
        <dbReference type="EMBL" id="TDD04830.1"/>
    </source>
</evidence>
<evidence type="ECO:0000256" key="2">
    <source>
        <dbReference type="SAM" id="Phobius"/>
    </source>
</evidence>
<dbReference type="SMART" id="SM00894">
    <property type="entry name" value="Excalibur"/>
    <property type="match status" value="1"/>
</dbReference>
<accession>A0A4R4VWL4</accession>
<keyword evidence="2" id="KW-0812">Transmembrane</keyword>
<proteinExistence type="predicted"/>
<evidence type="ECO:0000256" key="1">
    <source>
        <dbReference type="SAM" id="MobiDB-lite"/>
    </source>
</evidence>
<reference evidence="4 5" key="1">
    <citation type="submission" date="2019-03" db="EMBL/GenBank/DDBJ databases">
        <title>Draft genome sequences of novel Actinobacteria.</title>
        <authorList>
            <person name="Sahin N."/>
            <person name="Ay H."/>
            <person name="Saygin H."/>
        </authorList>
    </citation>
    <scope>NUCLEOTIDE SEQUENCE [LARGE SCALE GENOMIC DNA]</scope>
    <source>
        <strain evidence="4 5">KC310</strain>
    </source>
</reference>
<dbReference type="Proteomes" id="UP000295258">
    <property type="component" value="Unassembled WGS sequence"/>
</dbReference>
<evidence type="ECO:0000313" key="5">
    <source>
        <dbReference type="Proteomes" id="UP000295258"/>
    </source>
</evidence>
<feature type="compositionally biased region" description="Low complexity" evidence="1">
    <location>
        <begin position="230"/>
        <end position="257"/>
    </location>
</feature>
<sequence>MPLVLDKLTRIPNIRMRSPSMDKPEEPPPADPGEPQASRLTTIVLIVSLVLVVLVAGVLGTVAVLMTRSPDTPLLGGTPPKRLSVPIHFAPVRETKPAPCPGDPAVLDAEQTTCYLLEDGVTVGAVQRIEPVRERDGQYSVRIAIAPAFKERLVQLIDEQVPEQRQVAVVLAPEKPDVPKTVLAAPIVTQHMDGDSMSIAGYTKEEADALVARLLGGTPSTTPTAPPTGPASSDPVPTGPASTGPTSTGVPSQPSTGAPRTTRSSGPGTTQTGAARATDRRYASCKEAVAAGDGPYYQGTHAEYAWYTDVDRNGVACNSADLRQPNSNSSPSIAK</sequence>
<organism evidence="4 5">
    <name type="scientific">Nonomuraea deserti</name>
    <dbReference type="NCBI Taxonomy" id="1848322"/>
    <lineage>
        <taxon>Bacteria</taxon>
        <taxon>Bacillati</taxon>
        <taxon>Actinomycetota</taxon>
        <taxon>Actinomycetes</taxon>
        <taxon>Streptosporangiales</taxon>
        <taxon>Streptosporangiaceae</taxon>
        <taxon>Nonomuraea</taxon>
    </lineage>
</organism>
<name>A0A4R4VWL4_9ACTN</name>
<gene>
    <name evidence="4" type="ORF">E1292_18395</name>
</gene>
<feature type="domain" description="Excalibur calcium-binding" evidence="3">
    <location>
        <begin position="281"/>
        <end position="318"/>
    </location>
</feature>
<protein>
    <submittedName>
        <fullName evidence="4">Excalibur calcium-binding domain-containing protein</fullName>
    </submittedName>
</protein>
<feature type="region of interest" description="Disordered" evidence="1">
    <location>
        <begin position="14"/>
        <end position="36"/>
    </location>
</feature>
<feature type="region of interest" description="Disordered" evidence="1">
    <location>
        <begin position="216"/>
        <end position="280"/>
    </location>
</feature>
<dbReference type="AlphaFoldDB" id="A0A4R4VWL4"/>
<feature type="transmembrane region" description="Helical" evidence="2">
    <location>
        <begin position="43"/>
        <end position="65"/>
    </location>
</feature>
<comment type="caution">
    <text evidence="4">The sequence shown here is derived from an EMBL/GenBank/DDBJ whole genome shotgun (WGS) entry which is preliminary data.</text>
</comment>
<evidence type="ECO:0000259" key="3">
    <source>
        <dbReference type="SMART" id="SM00894"/>
    </source>
</evidence>
<dbReference type="EMBL" id="SMKO01000043">
    <property type="protein sequence ID" value="TDD04830.1"/>
    <property type="molecule type" value="Genomic_DNA"/>
</dbReference>
<keyword evidence="2" id="KW-0472">Membrane</keyword>
<keyword evidence="5" id="KW-1185">Reference proteome</keyword>
<dbReference type="Pfam" id="PF05901">
    <property type="entry name" value="Excalibur"/>
    <property type="match status" value="1"/>
</dbReference>
<keyword evidence="2" id="KW-1133">Transmembrane helix</keyword>